<gene>
    <name evidence="9" type="ORF">ACFQ27_09120</name>
</gene>
<feature type="domain" description="Peptidase M28" evidence="8">
    <location>
        <begin position="299"/>
        <end position="517"/>
    </location>
</feature>
<proteinExistence type="predicted"/>
<evidence type="ECO:0000256" key="5">
    <source>
        <dbReference type="ARBA" id="ARBA00022801"/>
    </source>
</evidence>
<dbReference type="PANTHER" id="PTHR12147:SF56">
    <property type="entry name" value="AMINOPEPTIDASE YDR415C-RELATED"/>
    <property type="match status" value="1"/>
</dbReference>
<dbReference type="CDD" id="cd04821">
    <property type="entry name" value="PA_M28_1_2"/>
    <property type="match status" value="1"/>
</dbReference>
<evidence type="ECO:0000313" key="9">
    <source>
        <dbReference type="EMBL" id="MFD1190738.1"/>
    </source>
</evidence>
<accession>A0ABW3T167</accession>
<keyword evidence="4 7" id="KW-0732">Signal</keyword>
<feature type="signal peptide" evidence="7">
    <location>
        <begin position="1"/>
        <end position="20"/>
    </location>
</feature>
<evidence type="ECO:0000256" key="2">
    <source>
        <dbReference type="ARBA" id="ARBA00022670"/>
    </source>
</evidence>
<evidence type="ECO:0000256" key="3">
    <source>
        <dbReference type="ARBA" id="ARBA00022723"/>
    </source>
</evidence>
<feature type="chain" id="PRO_5046675848" evidence="7">
    <location>
        <begin position="21"/>
        <end position="555"/>
    </location>
</feature>
<sequence length="555" mass="59131">MRLFALALIAGACAAPIAQAAAPSIADPARMDAMIKVLASDEFEGRAPGGVGEAKTLEWLVAQYKALGLEPAGEDGTYLQKVPLLRTQVLPGATYGFSLGGTPRPLAEGKDIYAFVLQPKDRITVKDAPLVFVGYGVSAPERGWDDFKGVDLTGKIAVVLINDPDFEAKPDEAVAGKFGGQAMTYYGRWTYKYEEAVKHGALGVLIVHEAPGAGYGWSTVTAPAGEGFDVVRADPAKAKPQLEAWISREAGVDLFAKAGLDFEAQKAAARRADFKPVVLKDTTFSADLGLRHEQVMSHNVIGKLTGKTHPDESVMFSAHWDAYGPAPAGQDGRPVYRKGAADDGTGIAGVIELARAFKAMGPTGRTTVYAAWTAEERGLLGSEYYGLHPTVAFPKMAANFTMDTLQTAGASKDVVLIGYGQNQLDDRLKAAAAAQGRTVTPDAHPERGLFYRADHFPMAKSGVPVMLLMGLGGGPDLVKGGRAAGDAWVTQFTADCYHKACDDWRPDWDLTGAAQDVDLIYVMGKDLATSPAWPQWNPGSEFKPVRDATAKLRGN</sequence>
<dbReference type="Proteomes" id="UP001597216">
    <property type="component" value="Unassembled WGS sequence"/>
</dbReference>
<organism evidence="9 10">
    <name type="scientific">Phenylobacterium conjunctum</name>
    <dbReference type="NCBI Taxonomy" id="1298959"/>
    <lineage>
        <taxon>Bacteria</taxon>
        <taxon>Pseudomonadati</taxon>
        <taxon>Pseudomonadota</taxon>
        <taxon>Alphaproteobacteria</taxon>
        <taxon>Caulobacterales</taxon>
        <taxon>Caulobacteraceae</taxon>
        <taxon>Phenylobacterium</taxon>
    </lineage>
</organism>
<keyword evidence="10" id="KW-1185">Reference proteome</keyword>
<dbReference type="RefSeq" id="WP_377353357.1">
    <property type="nucleotide sequence ID" value="NZ_JBHTLQ010000016.1"/>
</dbReference>
<dbReference type="Gene3D" id="3.50.30.30">
    <property type="match status" value="1"/>
</dbReference>
<keyword evidence="1" id="KW-0031">Aminopeptidase</keyword>
<dbReference type="SUPFAM" id="SSF53187">
    <property type="entry name" value="Zn-dependent exopeptidases"/>
    <property type="match status" value="1"/>
</dbReference>
<evidence type="ECO:0000256" key="6">
    <source>
        <dbReference type="ARBA" id="ARBA00022833"/>
    </source>
</evidence>
<keyword evidence="2" id="KW-0645">Protease</keyword>
<dbReference type="SUPFAM" id="SSF52025">
    <property type="entry name" value="PA domain"/>
    <property type="match status" value="1"/>
</dbReference>
<dbReference type="Pfam" id="PF04389">
    <property type="entry name" value="Peptidase_M28"/>
    <property type="match status" value="1"/>
</dbReference>
<dbReference type="Gene3D" id="3.40.630.10">
    <property type="entry name" value="Zn peptidases"/>
    <property type="match status" value="1"/>
</dbReference>
<evidence type="ECO:0000256" key="4">
    <source>
        <dbReference type="ARBA" id="ARBA00022729"/>
    </source>
</evidence>
<reference evidence="10" key="1">
    <citation type="journal article" date="2019" name="Int. J. Syst. Evol. Microbiol.">
        <title>The Global Catalogue of Microorganisms (GCM) 10K type strain sequencing project: providing services to taxonomists for standard genome sequencing and annotation.</title>
        <authorList>
            <consortium name="The Broad Institute Genomics Platform"/>
            <consortium name="The Broad Institute Genome Sequencing Center for Infectious Disease"/>
            <person name="Wu L."/>
            <person name="Ma J."/>
        </authorList>
    </citation>
    <scope>NUCLEOTIDE SEQUENCE [LARGE SCALE GENOMIC DNA]</scope>
    <source>
        <strain evidence="10">CCUG 55074</strain>
    </source>
</reference>
<dbReference type="InterPro" id="IPR046450">
    <property type="entry name" value="PA_dom_sf"/>
</dbReference>
<name>A0ABW3T167_9CAUL</name>
<protein>
    <submittedName>
        <fullName evidence="9">M28 family metallopeptidase</fullName>
    </submittedName>
</protein>
<dbReference type="InterPro" id="IPR045175">
    <property type="entry name" value="M28_fam"/>
</dbReference>
<evidence type="ECO:0000259" key="8">
    <source>
        <dbReference type="Pfam" id="PF04389"/>
    </source>
</evidence>
<dbReference type="PANTHER" id="PTHR12147">
    <property type="entry name" value="METALLOPEPTIDASE M28 FAMILY MEMBER"/>
    <property type="match status" value="1"/>
</dbReference>
<comment type="caution">
    <text evidence="9">The sequence shown here is derived from an EMBL/GenBank/DDBJ whole genome shotgun (WGS) entry which is preliminary data.</text>
</comment>
<dbReference type="InterPro" id="IPR007484">
    <property type="entry name" value="Peptidase_M28"/>
</dbReference>
<evidence type="ECO:0000256" key="1">
    <source>
        <dbReference type="ARBA" id="ARBA00022438"/>
    </source>
</evidence>
<evidence type="ECO:0000313" key="10">
    <source>
        <dbReference type="Proteomes" id="UP001597216"/>
    </source>
</evidence>
<keyword evidence="3" id="KW-0479">Metal-binding</keyword>
<evidence type="ECO:0000256" key="7">
    <source>
        <dbReference type="SAM" id="SignalP"/>
    </source>
</evidence>
<dbReference type="EMBL" id="JBHTLQ010000016">
    <property type="protein sequence ID" value="MFD1190738.1"/>
    <property type="molecule type" value="Genomic_DNA"/>
</dbReference>
<keyword evidence="5" id="KW-0378">Hydrolase</keyword>
<keyword evidence="6" id="KW-0862">Zinc</keyword>